<evidence type="ECO:0000259" key="2">
    <source>
        <dbReference type="PROSITE" id="PS51471"/>
    </source>
</evidence>
<reference evidence="3" key="1">
    <citation type="journal article" date="2015" name="PLoS ONE">
        <title>Occurrence of Isopenicillin-N-Synthase Homologs in Bioluminescent Ctenophores and Implications for Coelenterazine Biosynthesis.</title>
        <authorList>
            <person name="Francis W.R."/>
            <person name="Shaner N.C."/>
            <person name="Christianson L.M."/>
            <person name="Powers M.L."/>
            <person name="Haddock S.H."/>
        </authorList>
    </citation>
    <scope>NUCLEOTIDE SEQUENCE</scope>
</reference>
<comment type="similarity">
    <text evidence="1">Belongs to the iron/ascorbate-dependent oxidoreductase family.</text>
</comment>
<dbReference type="Gene3D" id="2.60.120.330">
    <property type="entry name" value="B-lactam Antibiotic, Isopenicillin N Synthase, Chain"/>
    <property type="match status" value="1"/>
</dbReference>
<evidence type="ECO:0000313" key="3">
    <source>
        <dbReference type="EMBL" id="AIW06458.1"/>
    </source>
</evidence>
<accession>A0A0A0RZL8</accession>
<dbReference type="PANTHER" id="PTHR47990">
    <property type="entry name" value="2-OXOGLUTARATE (2OG) AND FE(II)-DEPENDENT OXYGENASE SUPERFAMILY PROTEIN-RELATED"/>
    <property type="match status" value="1"/>
</dbReference>
<dbReference type="SUPFAM" id="SSF51197">
    <property type="entry name" value="Clavaminate synthase-like"/>
    <property type="match status" value="1"/>
</dbReference>
<keyword evidence="1" id="KW-0479">Metal-binding</keyword>
<keyword evidence="1" id="KW-0560">Oxidoreductase</keyword>
<organism evidence="3">
    <name type="scientific">Bathocyroe fosteri</name>
    <dbReference type="NCBI Taxonomy" id="1566675"/>
    <lineage>
        <taxon>Eukaryota</taxon>
        <taxon>Metazoa</taxon>
        <taxon>Ctenophora</taxon>
        <taxon>Tentaculata</taxon>
        <taxon>Lobata</taxon>
        <taxon>Bathocyroidae</taxon>
        <taxon>Bathocyroe</taxon>
    </lineage>
</organism>
<evidence type="ECO:0000256" key="1">
    <source>
        <dbReference type="RuleBase" id="RU003682"/>
    </source>
</evidence>
<name>A0A0A0RZL8_9METZ</name>
<dbReference type="Pfam" id="PF14226">
    <property type="entry name" value="DIOX_N"/>
    <property type="match status" value="1"/>
</dbReference>
<dbReference type="EMBL" id="KM233808">
    <property type="protein sequence ID" value="AIW06458.1"/>
    <property type="molecule type" value="mRNA"/>
</dbReference>
<dbReference type="Pfam" id="PF03171">
    <property type="entry name" value="2OG-FeII_Oxy"/>
    <property type="match status" value="1"/>
</dbReference>
<proteinExistence type="evidence at transcript level"/>
<protein>
    <submittedName>
        <fullName evidence="3">Putative isopenicillin-n-synthase</fullName>
    </submittedName>
</protein>
<dbReference type="GO" id="GO:0046872">
    <property type="term" value="F:metal ion binding"/>
    <property type="evidence" value="ECO:0007669"/>
    <property type="project" value="UniProtKB-KW"/>
</dbReference>
<dbReference type="PROSITE" id="PS51471">
    <property type="entry name" value="FE2OG_OXY"/>
    <property type="match status" value="1"/>
</dbReference>
<dbReference type="InterPro" id="IPR026992">
    <property type="entry name" value="DIOX_N"/>
</dbReference>
<dbReference type="AlphaFoldDB" id="A0A0A0RZL8"/>
<dbReference type="InterPro" id="IPR050231">
    <property type="entry name" value="Iron_ascorbate_oxido_reductase"/>
</dbReference>
<keyword evidence="1" id="KW-0408">Iron</keyword>
<dbReference type="InterPro" id="IPR044861">
    <property type="entry name" value="IPNS-like_FE2OG_OXY"/>
</dbReference>
<dbReference type="GO" id="GO:0016491">
    <property type="term" value="F:oxidoreductase activity"/>
    <property type="evidence" value="ECO:0007669"/>
    <property type="project" value="UniProtKB-KW"/>
</dbReference>
<sequence>MVANKDLITNPLHGVPRIEHSQIMGGNSKQDIIDAMQKYGFFYIVNIPNFDASKEVETMKTFFDHSQEVKERFASIKNNPTNNNILRGYGYTKNSEGQPIEEVFNIGQYDKRGVGISDVSCRAEFISREPNLWPSAVEGSEEFRNILSQGFQMRIKLARKIVEEIGDVLGYSEFVDKFKEAEFTSFYLKKYTERDEKDNVAIYKSDSGYSMKAEDGRDLSIPSHIDTTITLLATYSNGGLQALYEDVWYDVPSVMGSLMMMTGELIENLSDGKLPSLRHRVIDIKSDRYSTPFFFNPSFHANIATSMSGKKTTVGEQDWTTFGPWQVVQLHRDEPLLLNPGSLN</sequence>
<feature type="domain" description="Fe2OG dioxygenase" evidence="2">
    <location>
        <begin position="190"/>
        <end position="297"/>
    </location>
</feature>
<dbReference type="InterPro" id="IPR005123">
    <property type="entry name" value="Oxoglu/Fe-dep_dioxygenase_dom"/>
</dbReference>
<dbReference type="InterPro" id="IPR027443">
    <property type="entry name" value="IPNS-like_sf"/>
</dbReference>